<dbReference type="Pfam" id="PF01390">
    <property type="entry name" value="SEA"/>
    <property type="match status" value="1"/>
</dbReference>
<dbReference type="InterPro" id="IPR007110">
    <property type="entry name" value="Ig-like_dom"/>
</dbReference>
<evidence type="ECO:0000313" key="4">
    <source>
        <dbReference type="EMBL" id="PVD18586.1"/>
    </source>
</evidence>
<dbReference type="Pfam" id="PF01607">
    <property type="entry name" value="CBM_14"/>
    <property type="match status" value="1"/>
</dbReference>
<dbReference type="SUPFAM" id="SSF57625">
    <property type="entry name" value="Invertebrate chitin-binding proteins"/>
    <property type="match status" value="2"/>
</dbReference>
<accession>A0A2T7NBM9</accession>
<dbReference type="SUPFAM" id="SSF48726">
    <property type="entry name" value="Immunoglobulin"/>
    <property type="match status" value="1"/>
</dbReference>
<dbReference type="Gene3D" id="2.60.40.10">
    <property type="entry name" value="Immunoglobulins"/>
    <property type="match status" value="1"/>
</dbReference>
<protein>
    <recommendedName>
        <fullName evidence="6">Chitin-binding type-2 domain-containing protein</fullName>
    </recommendedName>
</protein>
<feature type="domain" description="Ig-like" evidence="2">
    <location>
        <begin position="438"/>
        <end position="563"/>
    </location>
</feature>
<proteinExistence type="predicted"/>
<dbReference type="InterPro" id="IPR036364">
    <property type="entry name" value="SEA_dom_sf"/>
</dbReference>
<dbReference type="InterPro" id="IPR002557">
    <property type="entry name" value="Chitin-bd_dom"/>
</dbReference>
<evidence type="ECO:0000259" key="3">
    <source>
        <dbReference type="PROSITE" id="PS50940"/>
    </source>
</evidence>
<dbReference type="GO" id="GO:0008061">
    <property type="term" value="F:chitin binding"/>
    <property type="evidence" value="ECO:0007669"/>
    <property type="project" value="InterPro"/>
</dbReference>
<dbReference type="Proteomes" id="UP000245119">
    <property type="component" value="Linkage Group LG14"/>
</dbReference>
<feature type="domain" description="Chitin-binding type-2" evidence="3">
    <location>
        <begin position="978"/>
        <end position="1035"/>
    </location>
</feature>
<evidence type="ECO:0000256" key="1">
    <source>
        <dbReference type="SAM" id="Phobius"/>
    </source>
</evidence>
<evidence type="ECO:0000313" key="5">
    <source>
        <dbReference type="Proteomes" id="UP000245119"/>
    </source>
</evidence>
<evidence type="ECO:0008006" key="6">
    <source>
        <dbReference type="Google" id="ProtNLM"/>
    </source>
</evidence>
<evidence type="ECO:0000259" key="2">
    <source>
        <dbReference type="PROSITE" id="PS50835"/>
    </source>
</evidence>
<dbReference type="InterPro" id="IPR013783">
    <property type="entry name" value="Ig-like_fold"/>
</dbReference>
<dbReference type="GO" id="GO:0005576">
    <property type="term" value="C:extracellular region"/>
    <property type="evidence" value="ECO:0007669"/>
    <property type="project" value="InterPro"/>
</dbReference>
<dbReference type="OrthoDB" id="6144079at2759"/>
<dbReference type="STRING" id="400727.A0A2T7NBM9"/>
<keyword evidence="1" id="KW-1133">Transmembrane helix</keyword>
<dbReference type="SMART" id="SM00494">
    <property type="entry name" value="ChtBD2"/>
    <property type="match status" value="2"/>
</dbReference>
<feature type="domain" description="Chitin-binding type-2" evidence="3">
    <location>
        <begin position="917"/>
        <end position="974"/>
    </location>
</feature>
<dbReference type="Gene3D" id="2.170.140.10">
    <property type="entry name" value="Chitin binding domain"/>
    <property type="match status" value="1"/>
</dbReference>
<comment type="caution">
    <text evidence="4">The sequence shown here is derived from an EMBL/GenBank/DDBJ whole genome shotgun (WGS) entry which is preliminary data.</text>
</comment>
<name>A0A2T7NBM9_POMCA</name>
<dbReference type="EMBL" id="PZQS01000014">
    <property type="protein sequence ID" value="PVD18586.1"/>
    <property type="molecule type" value="Genomic_DNA"/>
</dbReference>
<reference evidence="4 5" key="1">
    <citation type="submission" date="2018-04" db="EMBL/GenBank/DDBJ databases">
        <title>The genome of golden apple snail Pomacea canaliculata provides insight into stress tolerance and invasive adaptation.</title>
        <authorList>
            <person name="Liu C."/>
            <person name="Liu B."/>
            <person name="Ren Y."/>
            <person name="Zhang Y."/>
            <person name="Wang H."/>
            <person name="Li S."/>
            <person name="Jiang F."/>
            <person name="Yin L."/>
            <person name="Zhang G."/>
            <person name="Qian W."/>
            <person name="Fan W."/>
        </authorList>
    </citation>
    <scope>NUCLEOTIDE SEQUENCE [LARGE SCALE GENOMIC DNA]</scope>
    <source>
        <strain evidence="4">SZHN2017</strain>
        <tissue evidence="4">Muscle</tissue>
    </source>
</reference>
<dbReference type="PROSITE" id="PS50940">
    <property type="entry name" value="CHIT_BIND_II"/>
    <property type="match status" value="2"/>
</dbReference>
<dbReference type="PROSITE" id="PS50835">
    <property type="entry name" value="IG_LIKE"/>
    <property type="match status" value="2"/>
</dbReference>
<dbReference type="InterPro" id="IPR036508">
    <property type="entry name" value="Chitin-bd_dom_sf"/>
</dbReference>
<keyword evidence="1" id="KW-0472">Membrane</keyword>
<feature type="domain" description="Ig-like" evidence="2">
    <location>
        <begin position="684"/>
        <end position="794"/>
    </location>
</feature>
<sequence>MAAEGEQQEFSVPSWVRLLKSSQFGRTGWMNDGFEEQNKETESYVSSYPEADYTFSVRPLSEVDYTSPLTRPTPSYFCLSHLSGCTLQYPQHLSDSKDEDWKSGSGFDSSLGTWNSRLTASHEHVTLPANQTGATNMGESETHHGYIRFDQVQVHSLPKKTSGSLLHHPYDFQQTSLAISGGIPGSLGHVTQLGHQESDHHQAPACLRELPCQETSTRKNERSGCGRHSPAVTSVIVVMALVIIGLAAALIVSMMRKTGRMVTLFPSIGCEQCASHNTTRPSIHVLSAVVTALVSLKILNKNFTSGMQEFNSEEFYGISKPYSQELDRLFLTSPLADIYRGNKIVALSQGSIKADAELLFLDKGLIRDSQAVENVISSADRAHDWRESDAREMGEFVVCGDCVKVAVNFTTIHQLPEKPVLTPEVLLPLTSTELPGKPEVSTGPSENLHPVTTEGMATKISVTRSHPFLQDGHFIVACDITDVTSWSSLTIEFVPQNSASWHKPGKVKVVSFNGSFPDKPRVSEAYRARLVTFQHSEGPGSLSVVMNVSGVTCRDRGAYICSLVTSDGQQYQGSGDVEIQELPTIPVITETKKSPLWDATPEYSCTAKLGYPPGNLTFHAARDPATFDPVVSNLTRTGDTCDSQTVVTVSAVDPALRNATRVVCQVASVHLNLLDSTQYATVHPTSVSRKLEIQTKSTSINDGLAAIRCRLLNAGSWQKLTLYKMTSSSSLTELISMFPNRTTRWLDFSLSQRALTVVDVSDRVTDLDVFIHSLKCADEGRYACAVQASGVSITMPSALLTVTARPSAPDLHVPADAVENELVKSPVTCQATVGRPAGSLVLKVKNPGEKDFRHLAFNEQTTRAMSCSTAMWGIFYPTTSIVHNASIFSCGVVPHETLATDLTDKLEVSDTFYIIAADYCEGAGVRNVSHPTDCHHYVTCTNDVIANVSKCGDGLCFDPATGDCTAQAPSDNSYDATKNICYPDKDYVTYPHDDGCHLYIQCDLGRELIQHCPKDAIFASGMECTVNVRASQCYRVMDTTNRIVSNSTDLLTR</sequence>
<keyword evidence="1" id="KW-0812">Transmembrane</keyword>
<keyword evidence="5" id="KW-1185">Reference proteome</keyword>
<dbReference type="InterPro" id="IPR036179">
    <property type="entry name" value="Ig-like_dom_sf"/>
</dbReference>
<dbReference type="InterPro" id="IPR000082">
    <property type="entry name" value="SEA_dom"/>
</dbReference>
<dbReference type="Gene3D" id="3.30.70.960">
    <property type="entry name" value="SEA domain"/>
    <property type="match status" value="1"/>
</dbReference>
<dbReference type="SUPFAM" id="SSF82671">
    <property type="entry name" value="SEA domain"/>
    <property type="match status" value="1"/>
</dbReference>
<organism evidence="4 5">
    <name type="scientific">Pomacea canaliculata</name>
    <name type="common">Golden apple snail</name>
    <dbReference type="NCBI Taxonomy" id="400727"/>
    <lineage>
        <taxon>Eukaryota</taxon>
        <taxon>Metazoa</taxon>
        <taxon>Spiralia</taxon>
        <taxon>Lophotrochozoa</taxon>
        <taxon>Mollusca</taxon>
        <taxon>Gastropoda</taxon>
        <taxon>Caenogastropoda</taxon>
        <taxon>Architaenioglossa</taxon>
        <taxon>Ampullarioidea</taxon>
        <taxon>Ampullariidae</taxon>
        <taxon>Pomacea</taxon>
    </lineage>
</organism>
<gene>
    <name evidence="4" type="ORF">C0Q70_21136</name>
</gene>
<dbReference type="AlphaFoldDB" id="A0A2T7NBM9"/>
<feature type="transmembrane region" description="Helical" evidence="1">
    <location>
        <begin position="231"/>
        <end position="252"/>
    </location>
</feature>